<reference evidence="3" key="1">
    <citation type="journal article" date="2014" name="Int. J. Syst. Evol. Microbiol.">
        <title>Complete genome sequence of Corynebacterium casei LMG S-19264T (=DSM 44701T), isolated from a smear-ripened cheese.</title>
        <authorList>
            <consortium name="US DOE Joint Genome Institute (JGI-PGF)"/>
            <person name="Walter F."/>
            <person name="Albersmeier A."/>
            <person name="Kalinowski J."/>
            <person name="Ruckert C."/>
        </authorList>
    </citation>
    <scope>NUCLEOTIDE SEQUENCE</scope>
    <source>
        <strain evidence="3">KCTC 23224</strain>
    </source>
</reference>
<dbReference type="EMBL" id="BMYF01000007">
    <property type="protein sequence ID" value="GHB33993.1"/>
    <property type="molecule type" value="Genomic_DNA"/>
</dbReference>
<dbReference type="AlphaFoldDB" id="A0A8J3CX19"/>
<protein>
    <submittedName>
        <fullName evidence="3">Zinc protease</fullName>
    </submittedName>
</protein>
<evidence type="ECO:0000313" key="3">
    <source>
        <dbReference type="EMBL" id="GHB33993.1"/>
    </source>
</evidence>
<dbReference type="SUPFAM" id="SSF63411">
    <property type="entry name" value="LuxS/MPP-like metallohydrolase"/>
    <property type="match status" value="2"/>
</dbReference>
<dbReference type="InterPro" id="IPR011765">
    <property type="entry name" value="Pept_M16_N"/>
</dbReference>
<gene>
    <name evidence="3" type="ORF">GCM10008106_13910</name>
</gene>
<reference evidence="3" key="2">
    <citation type="submission" date="2020-09" db="EMBL/GenBank/DDBJ databases">
        <authorList>
            <person name="Sun Q."/>
            <person name="Kim S."/>
        </authorList>
    </citation>
    <scope>NUCLEOTIDE SEQUENCE</scope>
    <source>
        <strain evidence="3">KCTC 23224</strain>
    </source>
</reference>
<accession>A0A8J3CX19</accession>
<dbReference type="Pfam" id="PF05193">
    <property type="entry name" value="Peptidase_M16_C"/>
    <property type="match status" value="1"/>
</dbReference>
<feature type="domain" description="Peptidase M16 C-terminal" evidence="2">
    <location>
        <begin position="185"/>
        <end position="357"/>
    </location>
</feature>
<dbReference type="GO" id="GO:0008233">
    <property type="term" value="F:peptidase activity"/>
    <property type="evidence" value="ECO:0007669"/>
    <property type="project" value="UniProtKB-KW"/>
</dbReference>
<keyword evidence="3" id="KW-0645">Protease</keyword>
<evidence type="ECO:0000259" key="1">
    <source>
        <dbReference type="Pfam" id="PF00675"/>
    </source>
</evidence>
<dbReference type="InterPro" id="IPR007863">
    <property type="entry name" value="Peptidase_M16_C"/>
</dbReference>
<keyword evidence="3" id="KW-0378">Hydrolase</keyword>
<dbReference type="GO" id="GO:0046872">
    <property type="term" value="F:metal ion binding"/>
    <property type="evidence" value="ECO:0007669"/>
    <property type="project" value="InterPro"/>
</dbReference>
<feature type="domain" description="Peptidase M16 N-terminal" evidence="1">
    <location>
        <begin position="64"/>
        <end position="143"/>
    </location>
</feature>
<sequence length="423" mass="48605">MSLDRSIAPAFVIPEEISFIQPMQRTLPNGVRLYFNPTPSIGAVRIEVNAESLRGELKIAKKLVSFFTLHMLLEGTKTKTASELDDFFDYYASEVEIISSFEHQGLALLTTKKHFSQVFPVFRELMTEAVFPEKELQKRKSQKALNISIQFEKNAIRASHLFRQQLFGDSHPYGMISTEQDVELIEREDLLDYYQNYLWVNTEIFVTGDLSETDLQLIESMLGDLPVHMYDSTPSEFSNMGNEIFIEAREKSVQSSIRLGCHLIPKSNPDYHALAVFNTFLGGYFGSRLIKNIREDKGHTYGIYSSIGSLRSADYWLIAADVKKEFTSEVIDEIYKEIEILQHQAIPKEELETVRNYLIGNLLSSFSSSFELITRFKGIHQAGLDLRFYEDRFEFLKKFTGEDIQKVGKRLIQKDWFVGTVVG</sequence>
<keyword evidence="4" id="KW-1185">Reference proteome</keyword>
<dbReference type="Gene3D" id="3.30.830.10">
    <property type="entry name" value="Metalloenzyme, LuxS/M16 peptidase-like"/>
    <property type="match status" value="2"/>
</dbReference>
<comment type="caution">
    <text evidence="3">The sequence shown here is derived from an EMBL/GenBank/DDBJ whole genome shotgun (WGS) entry which is preliminary data.</text>
</comment>
<dbReference type="InterPro" id="IPR011249">
    <property type="entry name" value="Metalloenz_LuxS/M16"/>
</dbReference>
<organism evidence="3 4">
    <name type="scientific">Mongoliitalea lutea</name>
    <dbReference type="NCBI Taxonomy" id="849756"/>
    <lineage>
        <taxon>Bacteria</taxon>
        <taxon>Pseudomonadati</taxon>
        <taxon>Bacteroidota</taxon>
        <taxon>Cytophagia</taxon>
        <taxon>Cytophagales</taxon>
        <taxon>Cyclobacteriaceae</taxon>
        <taxon>Mongoliitalea</taxon>
    </lineage>
</organism>
<name>A0A8J3CX19_9BACT</name>
<dbReference type="Pfam" id="PF00675">
    <property type="entry name" value="Peptidase_M16"/>
    <property type="match status" value="1"/>
</dbReference>
<dbReference type="PANTHER" id="PTHR11851:SF224">
    <property type="entry name" value="PROCESSING PROTEASE"/>
    <property type="match status" value="1"/>
</dbReference>
<proteinExistence type="predicted"/>
<evidence type="ECO:0000313" key="4">
    <source>
        <dbReference type="Proteomes" id="UP000642809"/>
    </source>
</evidence>
<dbReference type="PANTHER" id="PTHR11851">
    <property type="entry name" value="METALLOPROTEASE"/>
    <property type="match status" value="1"/>
</dbReference>
<dbReference type="InterPro" id="IPR050361">
    <property type="entry name" value="MPP/UQCRC_Complex"/>
</dbReference>
<evidence type="ECO:0000259" key="2">
    <source>
        <dbReference type="Pfam" id="PF05193"/>
    </source>
</evidence>
<dbReference type="RefSeq" id="WP_189579880.1">
    <property type="nucleotide sequence ID" value="NZ_BMYF01000007.1"/>
</dbReference>
<dbReference type="GO" id="GO:0006508">
    <property type="term" value="P:proteolysis"/>
    <property type="evidence" value="ECO:0007669"/>
    <property type="project" value="UniProtKB-KW"/>
</dbReference>
<dbReference type="Proteomes" id="UP000642809">
    <property type="component" value="Unassembled WGS sequence"/>
</dbReference>